<protein>
    <submittedName>
        <fullName evidence="2">Uncharacterized protein</fullName>
    </submittedName>
</protein>
<dbReference type="EMBL" id="KI913953">
    <property type="protein sequence ID" value="ETW08458.1"/>
    <property type="molecule type" value="Genomic_DNA"/>
</dbReference>
<evidence type="ECO:0000256" key="1">
    <source>
        <dbReference type="SAM" id="MobiDB-lite"/>
    </source>
</evidence>
<dbReference type="AlphaFoldDB" id="A0A024US72"/>
<gene>
    <name evidence="2" type="ORF">H310_01038</name>
</gene>
<dbReference type="GeneID" id="20078088"/>
<proteinExistence type="predicted"/>
<dbReference type="VEuPathDB" id="FungiDB:H310_01038"/>
<reference evidence="2" key="1">
    <citation type="submission" date="2013-12" db="EMBL/GenBank/DDBJ databases">
        <title>The Genome Sequence of Aphanomyces invadans NJM9701.</title>
        <authorList>
            <consortium name="The Broad Institute Genomics Platform"/>
            <person name="Russ C."/>
            <person name="Tyler B."/>
            <person name="van West P."/>
            <person name="Dieguez-Uribeondo J."/>
            <person name="Young S.K."/>
            <person name="Zeng Q."/>
            <person name="Gargeya S."/>
            <person name="Fitzgerald M."/>
            <person name="Abouelleil A."/>
            <person name="Alvarado L."/>
            <person name="Chapman S.B."/>
            <person name="Gainer-Dewar J."/>
            <person name="Goldberg J."/>
            <person name="Griggs A."/>
            <person name="Gujja S."/>
            <person name="Hansen M."/>
            <person name="Howarth C."/>
            <person name="Imamovic A."/>
            <person name="Ireland A."/>
            <person name="Larimer J."/>
            <person name="McCowan C."/>
            <person name="Murphy C."/>
            <person name="Pearson M."/>
            <person name="Poon T.W."/>
            <person name="Priest M."/>
            <person name="Roberts A."/>
            <person name="Saif S."/>
            <person name="Shea T."/>
            <person name="Sykes S."/>
            <person name="Wortman J."/>
            <person name="Nusbaum C."/>
            <person name="Birren B."/>
        </authorList>
    </citation>
    <scope>NUCLEOTIDE SEQUENCE [LARGE SCALE GENOMIC DNA]</scope>
    <source>
        <strain evidence="2">NJM9701</strain>
    </source>
</reference>
<name>A0A024US72_9STRA</name>
<feature type="region of interest" description="Disordered" evidence="1">
    <location>
        <begin position="29"/>
        <end position="48"/>
    </location>
</feature>
<dbReference type="RefSeq" id="XP_008862263.1">
    <property type="nucleotide sequence ID" value="XM_008864041.1"/>
</dbReference>
<evidence type="ECO:0000313" key="2">
    <source>
        <dbReference type="EMBL" id="ETW08458.1"/>
    </source>
</evidence>
<organism evidence="2">
    <name type="scientific">Aphanomyces invadans</name>
    <dbReference type="NCBI Taxonomy" id="157072"/>
    <lineage>
        <taxon>Eukaryota</taxon>
        <taxon>Sar</taxon>
        <taxon>Stramenopiles</taxon>
        <taxon>Oomycota</taxon>
        <taxon>Saprolegniomycetes</taxon>
        <taxon>Saprolegniales</taxon>
        <taxon>Verrucalvaceae</taxon>
        <taxon>Aphanomyces</taxon>
    </lineage>
</organism>
<accession>A0A024US72</accession>
<sequence>MNQANLEDAIIHSVKNLACSDAKPWDRFQQDTDRPGHLDWKRPQRGERGVASCVPQEEQAELSLLKQFDRGHRTSQVRRACIQNIQVMRCPVMEVANASMDEKNAPRRKLHRDTVRDMSQWASTQVTGNPHSCFAERSRCPTESLNTIALNATGTTWRNTNRWICTSESLARSESHVPEQM</sequence>